<sequence>MRTGARAGLVAGVVGLVSAAGLLTLLALQDTRTNTDTVSTRFSAAPSTEYWTEKRMREATPAGPLDASPGVTTPLALGCLIGFAAVVAVALLAVRRQRNRRHDE</sequence>
<feature type="transmembrane region" description="Helical" evidence="1">
    <location>
        <begin position="7"/>
        <end position="28"/>
    </location>
</feature>
<accession>A0A852YX95</accession>
<comment type="caution">
    <text evidence="2">The sequence shown here is derived from an EMBL/GenBank/DDBJ whole genome shotgun (WGS) entry which is preliminary data.</text>
</comment>
<name>A0A852YX95_9ACTN</name>
<organism evidence="2 3">
    <name type="scientific">Actinopolyspora biskrensis</name>
    <dbReference type="NCBI Taxonomy" id="1470178"/>
    <lineage>
        <taxon>Bacteria</taxon>
        <taxon>Bacillati</taxon>
        <taxon>Actinomycetota</taxon>
        <taxon>Actinomycetes</taxon>
        <taxon>Actinopolysporales</taxon>
        <taxon>Actinopolysporaceae</taxon>
        <taxon>Actinopolyspora</taxon>
    </lineage>
</organism>
<evidence type="ECO:0000313" key="2">
    <source>
        <dbReference type="EMBL" id="NYH78179.1"/>
    </source>
</evidence>
<keyword evidence="1" id="KW-0472">Membrane</keyword>
<dbReference type="EMBL" id="JACBYW010000002">
    <property type="protein sequence ID" value="NYH78179.1"/>
    <property type="molecule type" value="Genomic_DNA"/>
</dbReference>
<keyword evidence="1" id="KW-0812">Transmembrane</keyword>
<reference evidence="2 3" key="1">
    <citation type="submission" date="2020-07" db="EMBL/GenBank/DDBJ databases">
        <title>Genomic Encyclopedia of Type Strains, Phase III (KMG-III): the genomes of soil and plant-associated and newly described type strains.</title>
        <authorList>
            <person name="Whitman W."/>
        </authorList>
    </citation>
    <scope>NUCLEOTIDE SEQUENCE [LARGE SCALE GENOMIC DNA]</scope>
    <source>
        <strain evidence="2 3">CECT 8576</strain>
    </source>
</reference>
<dbReference type="RefSeq" id="WP_179534688.1">
    <property type="nucleotide sequence ID" value="NZ_JACBYW010000002.1"/>
</dbReference>
<gene>
    <name evidence="2" type="ORF">FHR84_001501</name>
</gene>
<keyword evidence="3" id="KW-1185">Reference proteome</keyword>
<evidence type="ECO:0000313" key="3">
    <source>
        <dbReference type="Proteomes" id="UP000548304"/>
    </source>
</evidence>
<dbReference type="Proteomes" id="UP000548304">
    <property type="component" value="Unassembled WGS sequence"/>
</dbReference>
<protein>
    <submittedName>
        <fullName evidence="2">Uncharacterized protein</fullName>
    </submittedName>
</protein>
<evidence type="ECO:0000256" key="1">
    <source>
        <dbReference type="SAM" id="Phobius"/>
    </source>
</evidence>
<dbReference type="AlphaFoldDB" id="A0A852YX95"/>
<proteinExistence type="predicted"/>
<feature type="transmembrane region" description="Helical" evidence="1">
    <location>
        <begin position="75"/>
        <end position="94"/>
    </location>
</feature>
<keyword evidence="1" id="KW-1133">Transmembrane helix</keyword>